<keyword evidence="4 10" id="KW-0677">Repeat</keyword>
<keyword evidence="7 10" id="KW-0408">Iron</keyword>
<dbReference type="Proteomes" id="UP000260680">
    <property type="component" value="Unassembled WGS sequence"/>
</dbReference>
<feature type="binding site" evidence="10">
    <location>
        <position position="178"/>
    </location>
    <ligand>
        <name>[4Fe-4S] cluster</name>
        <dbReference type="ChEBI" id="CHEBI:49883"/>
        <label>3</label>
    </ligand>
</feature>
<keyword evidence="11" id="KW-1133">Transmembrane helix</keyword>
<dbReference type="EMBL" id="QOHO01000045">
    <property type="protein sequence ID" value="RFZ78129.1"/>
    <property type="molecule type" value="Genomic_DNA"/>
</dbReference>
<accession>A0A3E2NAT7</accession>
<feature type="binding site" evidence="10">
    <location>
        <position position="58"/>
    </location>
    <ligand>
        <name>[4Fe-4S] cluster</name>
        <dbReference type="ChEBI" id="CHEBI:49883"/>
        <label>1</label>
    </ligand>
</feature>
<keyword evidence="6 10" id="KW-0249">Electron transport</keyword>
<comment type="subunit">
    <text evidence="10">The complex is composed of six subunits: RnfA, RnfB, RnfC, RnfD, RnfE and RnfG.</text>
</comment>
<evidence type="ECO:0000259" key="12">
    <source>
        <dbReference type="PROSITE" id="PS51379"/>
    </source>
</evidence>
<dbReference type="PANTHER" id="PTHR43560">
    <property type="entry name" value="ION-TRANSLOCATING OXIDOREDUCTASE COMPLEX SUBUNIT B"/>
    <property type="match status" value="1"/>
</dbReference>
<feature type="region of interest" description="Hydrophobic" evidence="10">
    <location>
        <begin position="1"/>
        <end position="27"/>
    </location>
</feature>
<feature type="binding site" evidence="10">
    <location>
        <position position="182"/>
    </location>
    <ligand>
        <name>[4Fe-4S] cluster</name>
        <dbReference type="ChEBI" id="CHEBI:49883"/>
        <label>2</label>
    </ligand>
</feature>
<evidence type="ECO:0000256" key="3">
    <source>
        <dbReference type="ARBA" id="ARBA00022723"/>
    </source>
</evidence>
<keyword evidence="1 10" id="KW-0813">Transport</keyword>
<dbReference type="AlphaFoldDB" id="A0A3E2NAT7"/>
<dbReference type="InterPro" id="IPR010207">
    <property type="entry name" value="Elect_transpt_cplx_RnfB/RsxB"/>
</dbReference>
<comment type="function">
    <text evidence="10">Part of a membrane-bound complex that couples electron transfer with translocation of ions across the membrane.</text>
</comment>
<dbReference type="Pfam" id="PF00037">
    <property type="entry name" value="Fer4"/>
    <property type="match status" value="1"/>
</dbReference>
<dbReference type="EC" id="7.-.-.-" evidence="10"/>
<dbReference type="InterPro" id="IPR017900">
    <property type="entry name" value="4Fe4S_Fe_S_CS"/>
</dbReference>
<evidence type="ECO:0000256" key="2">
    <source>
        <dbReference type="ARBA" id="ARBA00022485"/>
    </source>
</evidence>
<dbReference type="Gene3D" id="3.30.70.20">
    <property type="match status" value="2"/>
</dbReference>
<gene>
    <name evidence="10 14" type="primary">rnfB</name>
    <name evidence="15" type="ORF">DS742_14670</name>
    <name evidence="14" type="ORF">LAD12857_43480</name>
</gene>
<feature type="domain" description="4Fe-4S ferredoxin-type" evidence="12">
    <location>
        <begin position="237"/>
        <end position="262"/>
    </location>
</feature>
<dbReference type="PROSITE" id="PS00198">
    <property type="entry name" value="4FE4S_FER_1"/>
    <property type="match status" value="2"/>
</dbReference>
<keyword evidence="5 10" id="KW-1278">Translocase</keyword>
<evidence type="ECO:0000313" key="15">
    <source>
        <dbReference type="EMBL" id="RFZ78129.1"/>
    </source>
</evidence>
<dbReference type="HAMAP" id="MF_00463">
    <property type="entry name" value="RsxB_RnfB"/>
    <property type="match status" value="1"/>
</dbReference>
<keyword evidence="10" id="KW-1003">Cell membrane</keyword>
<dbReference type="CDD" id="cd10549">
    <property type="entry name" value="MtMvhB_like"/>
    <property type="match status" value="1"/>
</dbReference>
<evidence type="ECO:0000256" key="9">
    <source>
        <dbReference type="ARBA" id="ARBA00023136"/>
    </source>
</evidence>
<dbReference type="PANTHER" id="PTHR43560:SF1">
    <property type="entry name" value="ION-TRANSLOCATING OXIDOREDUCTASE COMPLEX SUBUNIT B"/>
    <property type="match status" value="1"/>
</dbReference>
<evidence type="ECO:0000256" key="4">
    <source>
        <dbReference type="ARBA" id="ARBA00022737"/>
    </source>
</evidence>
<feature type="domain" description="4Fe-4S ferredoxin-type" evidence="12">
    <location>
        <begin position="209"/>
        <end position="236"/>
    </location>
</feature>
<feature type="binding site" evidence="10">
    <location>
        <position position="172"/>
    </location>
    <ligand>
        <name>[4Fe-4S] cluster</name>
        <dbReference type="ChEBI" id="CHEBI:49883"/>
        <label>3</label>
    </ligand>
</feature>
<dbReference type="EMBL" id="BRPJ01000096">
    <property type="protein sequence ID" value="GLB32425.1"/>
    <property type="molecule type" value="Genomic_DNA"/>
</dbReference>
<evidence type="ECO:0000256" key="5">
    <source>
        <dbReference type="ARBA" id="ARBA00022967"/>
    </source>
</evidence>
<name>A0A3E2NAT7_9FIRM</name>
<keyword evidence="8 10" id="KW-0411">Iron-sulfur</keyword>
<dbReference type="PROSITE" id="PS51379">
    <property type="entry name" value="4FE4S_FER_2"/>
    <property type="match status" value="3"/>
</dbReference>
<dbReference type="PROSITE" id="PS51656">
    <property type="entry name" value="4FE4S"/>
    <property type="match status" value="1"/>
</dbReference>
<feature type="domain" description="4Fe-4S ferredoxin-type" evidence="12">
    <location>
        <begin position="163"/>
        <end position="192"/>
    </location>
</feature>
<dbReference type="Pfam" id="PF12838">
    <property type="entry name" value="Fer4_7"/>
    <property type="match status" value="1"/>
</dbReference>
<feature type="transmembrane region" description="Helical" evidence="11">
    <location>
        <begin position="6"/>
        <end position="26"/>
    </location>
</feature>
<evidence type="ECO:0000256" key="11">
    <source>
        <dbReference type="SAM" id="Phobius"/>
    </source>
</evidence>
<dbReference type="OrthoDB" id="9789936at2"/>
<sequence>MITGIIFAAAVVGIIGILIGVFLGIASEKFKVEVDEKEILVRNELPGNNCGGCGYAGCDALAKAIAAGQADVGACPVGGASVTEKISQIMGVSAGAAEKKVAFVKCKGTCDKTKVQYNYYGIDDCRKISVVPGAGEKACVYGCMGYGSCVKACEFDAIHVVDGIAVVDKEKCVACGKCVASCPNNLIDLVPYKAEYLVQCNSHDKGKDVKAKCDVGCIGCTMCIKQCEFDAIHMDNNVAVIDYEKCTNCGKCAAKCPVKVII</sequence>
<evidence type="ECO:0000256" key="10">
    <source>
        <dbReference type="HAMAP-Rule" id="MF_00463"/>
    </source>
</evidence>
<evidence type="ECO:0000313" key="16">
    <source>
        <dbReference type="Proteomes" id="UP000260680"/>
    </source>
</evidence>
<proteinExistence type="inferred from homology"/>
<dbReference type="GO" id="GO:0046872">
    <property type="term" value="F:metal ion binding"/>
    <property type="evidence" value="ECO:0007669"/>
    <property type="project" value="UniProtKB-KW"/>
</dbReference>
<dbReference type="GO" id="GO:0005886">
    <property type="term" value="C:plasma membrane"/>
    <property type="evidence" value="ECO:0007669"/>
    <property type="project" value="UniProtKB-SubCell"/>
</dbReference>
<evidence type="ECO:0000259" key="13">
    <source>
        <dbReference type="PROSITE" id="PS51656"/>
    </source>
</evidence>
<dbReference type="Proteomes" id="UP001419084">
    <property type="component" value="Unassembled WGS sequence"/>
</dbReference>
<dbReference type="SUPFAM" id="SSF54862">
    <property type="entry name" value="4Fe-4S ferredoxins"/>
    <property type="match status" value="2"/>
</dbReference>
<comment type="similarity">
    <text evidence="10">Belongs to the 4Fe4S bacterial-type ferredoxin family. RnfB subfamily.</text>
</comment>
<evidence type="ECO:0000256" key="6">
    <source>
        <dbReference type="ARBA" id="ARBA00022982"/>
    </source>
</evidence>
<dbReference type="GO" id="GO:0022900">
    <property type="term" value="P:electron transport chain"/>
    <property type="evidence" value="ECO:0007669"/>
    <property type="project" value="UniProtKB-UniRule"/>
</dbReference>
<feature type="binding site" evidence="10">
    <location>
        <position position="75"/>
    </location>
    <ligand>
        <name>[4Fe-4S] cluster</name>
        <dbReference type="ChEBI" id="CHEBI:49883"/>
        <label>1</label>
    </ligand>
</feature>
<feature type="binding site" evidence="10">
    <location>
        <position position="143"/>
    </location>
    <ligand>
        <name>[4Fe-4S] cluster</name>
        <dbReference type="ChEBI" id="CHEBI:49883"/>
        <label>2</label>
    </ligand>
</feature>
<organism evidence="15 16">
    <name type="scientific">Lacrimispora amygdalina</name>
    <dbReference type="NCBI Taxonomy" id="253257"/>
    <lineage>
        <taxon>Bacteria</taxon>
        <taxon>Bacillati</taxon>
        <taxon>Bacillota</taxon>
        <taxon>Clostridia</taxon>
        <taxon>Lachnospirales</taxon>
        <taxon>Lachnospiraceae</taxon>
        <taxon>Lacrimispora</taxon>
    </lineage>
</organism>
<reference evidence="14 17" key="2">
    <citation type="journal article" date="2024" name="Int. J. Syst. Evol. Microbiol.">
        <title>Lacrimispora brassicae sp. nov. isolated from fermented cabbage, and proposal of Clostridium indicum Gundawar et al. 2019 and Clostridium methoxybenzovorans Mechichi et al. 1999 as heterotypic synonyms of Lacrimispora amygdalina (Parshina et al. 2003) Haas and Blanchard 2020 and Lacrimispora indolis (McClung and McCoy 1957) Haas and Blanchard 2020, respectively.</title>
        <authorList>
            <person name="Kobayashi H."/>
            <person name="Tanizawa Y."/>
            <person name="Sakamoto M."/>
            <person name="Ohkuma M."/>
            <person name="Tohno M."/>
        </authorList>
    </citation>
    <scope>NUCLEOTIDE SEQUENCE [LARGE SCALE GENOMIC DNA]</scope>
    <source>
        <strain evidence="14 17">DSM 12857</strain>
    </source>
</reference>
<feature type="binding site" evidence="10">
    <location>
        <position position="139"/>
    </location>
    <ligand>
        <name>[4Fe-4S] cluster</name>
        <dbReference type="ChEBI" id="CHEBI:49883"/>
        <label>2</label>
    </ligand>
</feature>
<feature type="binding site" evidence="10">
    <location>
        <position position="50"/>
    </location>
    <ligand>
        <name>[4Fe-4S] cluster</name>
        <dbReference type="ChEBI" id="CHEBI:49883"/>
        <label>1</label>
    </ligand>
</feature>
<keyword evidence="17" id="KW-1185">Reference proteome</keyword>
<evidence type="ECO:0000256" key="8">
    <source>
        <dbReference type="ARBA" id="ARBA00023014"/>
    </source>
</evidence>
<dbReference type="InterPro" id="IPR050395">
    <property type="entry name" value="4Fe4S_Ferredoxin_RnfB"/>
</dbReference>
<comment type="caution">
    <text evidence="15">The sequence shown here is derived from an EMBL/GenBank/DDBJ whole genome shotgun (WGS) entry which is preliminary data.</text>
</comment>
<evidence type="ECO:0000313" key="17">
    <source>
        <dbReference type="Proteomes" id="UP001419084"/>
    </source>
</evidence>
<dbReference type="InterPro" id="IPR007202">
    <property type="entry name" value="4Fe-4S_dom"/>
</dbReference>
<keyword evidence="9 10" id="KW-0472">Membrane</keyword>
<comment type="caution">
    <text evidence="10">Lacks conserved residue(s) required for the propagation of feature annotation.</text>
</comment>
<evidence type="ECO:0000313" key="14">
    <source>
        <dbReference type="EMBL" id="GLB32425.1"/>
    </source>
</evidence>
<evidence type="ECO:0000256" key="1">
    <source>
        <dbReference type="ARBA" id="ARBA00022448"/>
    </source>
</evidence>
<feature type="binding site" evidence="10">
    <location>
        <position position="175"/>
    </location>
    <ligand>
        <name>[4Fe-4S] cluster</name>
        <dbReference type="ChEBI" id="CHEBI:49883"/>
        <label>3</label>
    </ligand>
</feature>
<keyword evidence="2 10" id="KW-0004">4Fe-4S</keyword>
<feature type="binding site" evidence="10">
    <location>
        <position position="153"/>
    </location>
    <ligand>
        <name>[4Fe-4S] cluster</name>
        <dbReference type="ChEBI" id="CHEBI:49883"/>
        <label>3</label>
    </ligand>
</feature>
<reference evidence="15 16" key="1">
    <citation type="submission" date="2018-07" db="EMBL/GenBank/DDBJ databases">
        <title>New species, Clostridium PI-S10-A1B.</title>
        <authorList>
            <person name="Krishna G."/>
            <person name="Summeta K."/>
            <person name="Shikha S."/>
            <person name="Prabhu P.B."/>
            <person name="Suresh K."/>
        </authorList>
    </citation>
    <scope>NUCLEOTIDE SEQUENCE [LARGE SCALE GENOMIC DNA]</scope>
    <source>
        <strain evidence="15 16">PI-S10-A1B</strain>
    </source>
</reference>
<protein>
    <recommendedName>
        <fullName evidence="10">Ion-translocating oxidoreductase complex subunit B</fullName>
        <ecNumber evidence="10">7.-.-.-</ecNumber>
    </recommendedName>
    <alternativeName>
        <fullName evidence="10">Rnf electron transport complex subunit B</fullName>
    </alternativeName>
</protein>
<keyword evidence="11" id="KW-0812">Transmembrane</keyword>
<dbReference type="RefSeq" id="WP_117417727.1">
    <property type="nucleotide sequence ID" value="NZ_BRPJ01000096.1"/>
</dbReference>
<dbReference type="GO" id="GO:0051539">
    <property type="term" value="F:4 iron, 4 sulfur cluster binding"/>
    <property type="evidence" value="ECO:0007669"/>
    <property type="project" value="UniProtKB-UniRule"/>
</dbReference>
<feature type="binding site" evidence="10">
    <location>
        <position position="149"/>
    </location>
    <ligand>
        <name>[4Fe-4S] cluster</name>
        <dbReference type="ChEBI" id="CHEBI:49883"/>
        <label>2</label>
    </ligand>
</feature>
<dbReference type="InterPro" id="IPR017896">
    <property type="entry name" value="4Fe4S_Fe-S-bd"/>
</dbReference>
<feature type="binding site" evidence="10">
    <location>
        <position position="53"/>
    </location>
    <ligand>
        <name>[4Fe-4S] cluster</name>
        <dbReference type="ChEBI" id="CHEBI:49883"/>
        <label>1</label>
    </ligand>
</feature>
<feature type="domain" description="4Fe-4S" evidence="13">
    <location>
        <begin position="33"/>
        <end position="92"/>
    </location>
</feature>
<comment type="cofactor">
    <cofactor evidence="10">
        <name>[4Fe-4S] cluster</name>
        <dbReference type="ChEBI" id="CHEBI:49883"/>
    </cofactor>
    <text evidence="10">Binds 3 [4Fe-4S] clusters.</text>
</comment>
<dbReference type="Gene3D" id="1.10.15.40">
    <property type="entry name" value="Electron transport complex subunit B, putative Fe-S cluster"/>
    <property type="match status" value="1"/>
</dbReference>
<keyword evidence="3 10" id="KW-0479">Metal-binding</keyword>
<evidence type="ECO:0000256" key="7">
    <source>
        <dbReference type="ARBA" id="ARBA00023004"/>
    </source>
</evidence>
<dbReference type="GO" id="GO:0009055">
    <property type="term" value="F:electron transfer activity"/>
    <property type="evidence" value="ECO:0007669"/>
    <property type="project" value="InterPro"/>
</dbReference>
<dbReference type="Pfam" id="PF04060">
    <property type="entry name" value="FeS"/>
    <property type="match status" value="1"/>
</dbReference>
<comment type="subcellular location">
    <subcellularLocation>
        <location evidence="10">Cell membrane</location>
    </subcellularLocation>
</comment>